<sequence>MLSNSETSFSETYEHALRFALLQQNIAREVYKAGQETYKEKFQTTETPLSATFFNNLCGVLERGTNAPLTPNAHPLEPSQVAARCYGNLARALRTQASAEHITLEKHVQLYVDYV</sequence>
<keyword evidence="2" id="KW-1185">Reference proteome</keyword>
<dbReference type="EMBL" id="JASJQH010009423">
    <property type="protein sequence ID" value="KAK9679640.1"/>
    <property type="molecule type" value="Genomic_DNA"/>
</dbReference>
<name>A0ABR2VMX3_9FUNG</name>
<proteinExistence type="predicted"/>
<accession>A0ABR2VMX3</accession>
<gene>
    <name evidence="1" type="ORF">K7432_016205</name>
</gene>
<reference evidence="1 2" key="1">
    <citation type="submission" date="2023-04" db="EMBL/GenBank/DDBJ databases">
        <title>Genome of Basidiobolus ranarum AG-B5.</title>
        <authorList>
            <person name="Stajich J.E."/>
            <person name="Carter-House D."/>
            <person name="Gryganskyi A."/>
        </authorList>
    </citation>
    <scope>NUCLEOTIDE SEQUENCE [LARGE SCALE GENOMIC DNA]</scope>
    <source>
        <strain evidence="1 2">AG-B5</strain>
    </source>
</reference>
<feature type="non-terminal residue" evidence="1">
    <location>
        <position position="115"/>
    </location>
</feature>
<dbReference type="Proteomes" id="UP001479436">
    <property type="component" value="Unassembled WGS sequence"/>
</dbReference>
<evidence type="ECO:0000313" key="1">
    <source>
        <dbReference type="EMBL" id="KAK9679640.1"/>
    </source>
</evidence>
<organism evidence="1 2">
    <name type="scientific">Basidiobolus ranarum</name>
    <dbReference type="NCBI Taxonomy" id="34480"/>
    <lineage>
        <taxon>Eukaryota</taxon>
        <taxon>Fungi</taxon>
        <taxon>Fungi incertae sedis</taxon>
        <taxon>Zoopagomycota</taxon>
        <taxon>Entomophthoromycotina</taxon>
        <taxon>Basidiobolomycetes</taxon>
        <taxon>Basidiobolales</taxon>
        <taxon>Basidiobolaceae</taxon>
        <taxon>Basidiobolus</taxon>
    </lineage>
</organism>
<protein>
    <submittedName>
        <fullName evidence="1">Uncharacterized protein</fullName>
    </submittedName>
</protein>
<comment type="caution">
    <text evidence="1">The sequence shown here is derived from an EMBL/GenBank/DDBJ whole genome shotgun (WGS) entry which is preliminary data.</text>
</comment>
<evidence type="ECO:0000313" key="2">
    <source>
        <dbReference type="Proteomes" id="UP001479436"/>
    </source>
</evidence>